<accession>A0ACC0P9H9</accession>
<dbReference type="EMBL" id="CM046391">
    <property type="protein sequence ID" value="KAI8561699.1"/>
    <property type="molecule type" value="Genomic_DNA"/>
</dbReference>
<dbReference type="Proteomes" id="UP001062846">
    <property type="component" value="Chromosome 4"/>
</dbReference>
<organism evidence="1 2">
    <name type="scientific">Rhododendron molle</name>
    <name type="common">Chinese azalea</name>
    <name type="synonym">Azalea mollis</name>
    <dbReference type="NCBI Taxonomy" id="49168"/>
    <lineage>
        <taxon>Eukaryota</taxon>
        <taxon>Viridiplantae</taxon>
        <taxon>Streptophyta</taxon>
        <taxon>Embryophyta</taxon>
        <taxon>Tracheophyta</taxon>
        <taxon>Spermatophyta</taxon>
        <taxon>Magnoliopsida</taxon>
        <taxon>eudicotyledons</taxon>
        <taxon>Gunneridae</taxon>
        <taxon>Pentapetalae</taxon>
        <taxon>asterids</taxon>
        <taxon>Ericales</taxon>
        <taxon>Ericaceae</taxon>
        <taxon>Ericoideae</taxon>
        <taxon>Rhodoreae</taxon>
        <taxon>Rhododendron</taxon>
    </lineage>
</organism>
<comment type="caution">
    <text evidence="1">The sequence shown here is derived from an EMBL/GenBank/DDBJ whole genome shotgun (WGS) entry which is preliminary data.</text>
</comment>
<gene>
    <name evidence="1" type="ORF">RHMOL_Rhmol04G0360800</name>
</gene>
<proteinExistence type="predicted"/>
<reference evidence="1" key="1">
    <citation type="submission" date="2022-02" db="EMBL/GenBank/DDBJ databases">
        <title>Plant Genome Project.</title>
        <authorList>
            <person name="Zhang R.-G."/>
        </authorList>
    </citation>
    <scope>NUCLEOTIDE SEQUENCE</scope>
    <source>
        <strain evidence="1">AT1</strain>
    </source>
</reference>
<evidence type="ECO:0000313" key="2">
    <source>
        <dbReference type="Proteomes" id="UP001062846"/>
    </source>
</evidence>
<evidence type="ECO:0000313" key="1">
    <source>
        <dbReference type="EMBL" id="KAI8561699.1"/>
    </source>
</evidence>
<name>A0ACC0P9H9_RHOML</name>
<sequence>MWQNTPLDLVKRSVPLGKHVVSLRRILKLFLTSRLKQMEAITCSLMGLGKFQNPPQRHYMLL</sequence>
<keyword evidence="2" id="KW-1185">Reference proteome</keyword>
<protein>
    <submittedName>
        <fullName evidence="1">Uncharacterized protein</fullName>
    </submittedName>
</protein>